<dbReference type="EMBL" id="JACHMN010000003">
    <property type="protein sequence ID" value="MBB5872581.1"/>
    <property type="molecule type" value="Genomic_DNA"/>
</dbReference>
<gene>
    <name evidence="2" type="ORF">F4553_006015</name>
</gene>
<organism evidence="2 3">
    <name type="scientific">Allocatelliglobosispora scoriae</name>
    <dbReference type="NCBI Taxonomy" id="643052"/>
    <lineage>
        <taxon>Bacteria</taxon>
        <taxon>Bacillati</taxon>
        <taxon>Actinomycetota</taxon>
        <taxon>Actinomycetes</taxon>
        <taxon>Micromonosporales</taxon>
        <taxon>Micromonosporaceae</taxon>
        <taxon>Allocatelliglobosispora</taxon>
    </lineage>
</organism>
<feature type="compositionally biased region" description="Polar residues" evidence="1">
    <location>
        <begin position="75"/>
        <end position="86"/>
    </location>
</feature>
<name>A0A841C122_9ACTN</name>
<dbReference type="AlphaFoldDB" id="A0A841C122"/>
<accession>A0A841C122</accession>
<evidence type="ECO:0000256" key="1">
    <source>
        <dbReference type="SAM" id="MobiDB-lite"/>
    </source>
</evidence>
<protein>
    <submittedName>
        <fullName evidence="2">Uncharacterized protein</fullName>
    </submittedName>
</protein>
<reference evidence="2 3" key="1">
    <citation type="submission" date="2020-08" db="EMBL/GenBank/DDBJ databases">
        <title>Sequencing the genomes of 1000 actinobacteria strains.</title>
        <authorList>
            <person name="Klenk H.-P."/>
        </authorList>
    </citation>
    <scope>NUCLEOTIDE SEQUENCE [LARGE SCALE GENOMIC DNA]</scope>
    <source>
        <strain evidence="2 3">DSM 45362</strain>
    </source>
</reference>
<feature type="region of interest" description="Disordered" evidence="1">
    <location>
        <begin position="50"/>
        <end position="86"/>
    </location>
</feature>
<dbReference type="Proteomes" id="UP000587527">
    <property type="component" value="Unassembled WGS sequence"/>
</dbReference>
<sequence>MRSTTARRRSSPSRHSCGVVASPSTVVEARSVVAHTITAAEPAKAIDVAHRAPDGPSHAAPAPVAAPTMSRKTRFSQTRGGAACSS</sequence>
<comment type="caution">
    <text evidence="2">The sequence shown here is derived from an EMBL/GenBank/DDBJ whole genome shotgun (WGS) entry which is preliminary data.</text>
</comment>
<feature type="compositionally biased region" description="Basic residues" evidence="1">
    <location>
        <begin position="1"/>
        <end position="12"/>
    </location>
</feature>
<feature type="region of interest" description="Disordered" evidence="1">
    <location>
        <begin position="1"/>
        <end position="21"/>
    </location>
</feature>
<evidence type="ECO:0000313" key="3">
    <source>
        <dbReference type="Proteomes" id="UP000587527"/>
    </source>
</evidence>
<evidence type="ECO:0000313" key="2">
    <source>
        <dbReference type="EMBL" id="MBB5872581.1"/>
    </source>
</evidence>
<dbReference type="RefSeq" id="WP_184842444.1">
    <property type="nucleotide sequence ID" value="NZ_JACHMN010000003.1"/>
</dbReference>
<keyword evidence="3" id="KW-1185">Reference proteome</keyword>
<proteinExistence type="predicted"/>